<dbReference type="Pfam" id="PF14009">
    <property type="entry name" value="PADRE"/>
    <property type="match status" value="1"/>
</dbReference>
<dbReference type="PANTHER" id="PTHR33052">
    <property type="entry name" value="DUF4228 DOMAIN PROTEIN-RELATED"/>
    <property type="match status" value="1"/>
</dbReference>
<dbReference type="InterPro" id="IPR025322">
    <property type="entry name" value="PADRE_dom"/>
</dbReference>
<evidence type="ECO:0000313" key="1">
    <source>
        <dbReference type="EMBL" id="KAF3335309.1"/>
    </source>
</evidence>
<evidence type="ECO:0000313" key="2">
    <source>
        <dbReference type="Proteomes" id="UP000623129"/>
    </source>
</evidence>
<dbReference type="AlphaFoldDB" id="A0A833VVZ8"/>
<dbReference type="EMBL" id="SWLB01000008">
    <property type="protein sequence ID" value="KAF3335309.1"/>
    <property type="molecule type" value="Genomic_DNA"/>
</dbReference>
<keyword evidence="2" id="KW-1185">Reference proteome</keyword>
<organism evidence="1 2">
    <name type="scientific">Carex littledalei</name>
    <dbReference type="NCBI Taxonomy" id="544730"/>
    <lineage>
        <taxon>Eukaryota</taxon>
        <taxon>Viridiplantae</taxon>
        <taxon>Streptophyta</taxon>
        <taxon>Embryophyta</taxon>
        <taxon>Tracheophyta</taxon>
        <taxon>Spermatophyta</taxon>
        <taxon>Magnoliopsida</taxon>
        <taxon>Liliopsida</taxon>
        <taxon>Poales</taxon>
        <taxon>Cyperaceae</taxon>
        <taxon>Cyperoideae</taxon>
        <taxon>Cariceae</taxon>
        <taxon>Carex</taxon>
        <taxon>Carex subgen. Euthyceras</taxon>
    </lineage>
</organism>
<proteinExistence type="predicted"/>
<comment type="caution">
    <text evidence="1">The sequence shown here is derived from an EMBL/GenBank/DDBJ whole genome shotgun (WGS) entry which is preliminary data.</text>
</comment>
<gene>
    <name evidence="1" type="ORF">FCM35_KLT19816</name>
</gene>
<accession>A0A833VVZ8</accession>
<reference evidence="1" key="1">
    <citation type="submission" date="2020-01" db="EMBL/GenBank/DDBJ databases">
        <title>Genome sequence of Kobresia littledalei, the first chromosome-level genome in the family Cyperaceae.</title>
        <authorList>
            <person name="Qu G."/>
        </authorList>
    </citation>
    <scope>NUCLEOTIDE SEQUENCE</scope>
    <source>
        <strain evidence="1">C.B.Clarke</strain>
        <tissue evidence="1">Leaf</tissue>
    </source>
</reference>
<sequence>MRRFSYRAASMPTEKASKVVMLDGTLREFSPGLTANHAIEDEPDCIIFDTNKFYVGEYILPLEADFELESDHIYMLLPQSMLNHRLSSVDMERLSVKIKEALLMAAVEKKFDQSSSFCGLREMLSGPEIGEKINRREEKREKICKTENIEKTKEIEVWTEEKINKTEEKKGERKQSNSQYVWYLGFATLPIEEEN</sequence>
<dbReference type="OrthoDB" id="1919386at2759"/>
<protein>
    <submittedName>
        <fullName evidence="1">Uncharacterized protein</fullName>
    </submittedName>
</protein>
<name>A0A833VVZ8_9POAL</name>
<dbReference type="Proteomes" id="UP000623129">
    <property type="component" value="Unassembled WGS sequence"/>
</dbReference>